<keyword evidence="2" id="KW-0812">Transmembrane</keyword>
<dbReference type="AlphaFoldDB" id="A0A941GPS8"/>
<gene>
    <name evidence="3" type="ORF">DSM107014_02680</name>
</gene>
<name>A0A941GPS8_9CHRO</name>
<dbReference type="Proteomes" id="UP000767446">
    <property type="component" value="Unassembled WGS sequence"/>
</dbReference>
<dbReference type="EMBL" id="JADQBC010000011">
    <property type="protein sequence ID" value="MBR8826801.1"/>
    <property type="molecule type" value="Genomic_DNA"/>
</dbReference>
<organism evidence="3 4">
    <name type="scientific">Gomphosphaeria aponina SAG 52.96 = DSM 107014</name>
    <dbReference type="NCBI Taxonomy" id="1521640"/>
    <lineage>
        <taxon>Bacteria</taxon>
        <taxon>Bacillati</taxon>
        <taxon>Cyanobacteriota</taxon>
        <taxon>Cyanophyceae</taxon>
        <taxon>Oscillatoriophycideae</taxon>
        <taxon>Chroococcales</taxon>
        <taxon>Gomphosphaeriaceae</taxon>
        <taxon>Gomphosphaeria</taxon>
    </lineage>
</organism>
<proteinExistence type="predicted"/>
<accession>A0A941GPS8</accession>
<keyword evidence="2" id="KW-1133">Transmembrane helix</keyword>
<feature type="compositionally biased region" description="Acidic residues" evidence="1">
    <location>
        <begin position="264"/>
        <end position="276"/>
    </location>
</feature>
<evidence type="ECO:0000313" key="4">
    <source>
        <dbReference type="Proteomes" id="UP000767446"/>
    </source>
</evidence>
<evidence type="ECO:0000256" key="1">
    <source>
        <dbReference type="SAM" id="MobiDB-lite"/>
    </source>
</evidence>
<evidence type="ECO:0000313" key="3">
    <source>
        <dbReference type="EMBL" id="MBR8826801.1"/>
    </source>
</evidence>
<feature type="compositionally biased region" description="Polar residues" evidence="1">
    <location>
        <begin position="238"/>
        <end position="249"/>
    </location>
</feature>
<reference evidence="3" key="1">
    <citation type="submission" date="2021-02" db="EMBL/GenBank/DDBJ databases">
        <title>Metagenome analyses of Stigonema ocellatum DSM 106950, Chlorogloea purpurea SAG 13.99 and Gomphosphaeria aponina DSM 107014.</title>
        <authorList>
            <person name="Marter P."/>
            <person name="Huang S."/>
        </authorList>
    </citation>
    <scope>NUCLEOTIDE SEQUENCE</scope>
    <source>
        <strain evidence="3">JP213</strain>
    </source>
</reference>
<evidence type="ECO:0000256" key="2">
    <source>
        <dbReference type="SAM" id="Phobius"/>
    </source>
</evidence>
<comment type="caution">
    <text evidence="3">The sequence shown here is derived from an EMBL/GenBank/DDBJ whole genome shotgun (WGS) entry which is preliminary data.</text>
</comment>
<feature type="region of interest" description="Disordered" evidence="1">
    <location>
        <begin position="238"/>
        <end position="276"/>
    </location>
</feature>
<protein>
    <submittedName>
        <fullName evidence="3">Uncharacterized protein</fullName>
    </submittedName>
</protein>
<feature type="transmembrane region" description="Helical" evidence="2">
    <location>
        <begin position="87"/>
        <end position="113"/>
    </location>
</feature>
<sequence length="276" mass="32034">MVRTSTQQPNPSPVLEQFNFEEPYQKLEIMVDIVNGTHNEEPSHRLMNQYALPTPIISALRIKGFFSNRKNRHLRTFEKSVRYNLPFVLAATGTYILFYVYGFEFLTLFWQVFHLTIEWEEVWNGLIQWQVVQLTIISFLHHFLSKLALDSFHINPTFYARYDLLMQEAKTQGEIPINELEALKLLQLKKVELLQDLTRQISTTLITMDDLDPAKLQQIQTLLLNSVEQSIDKLGLSNHPTINISSPDSNPLPPQYHSNNGNLLDDDEDEEYGSNV</sequence>
<keyword evidence="2" id="KW-0472">Membrane</keyword>